<dbReference type="GO" id="GO:0046872">
    <property type="term" value="F:metal ion binding"/>
    <property type="evidence" value="ECO:0007669"/>
    <property type="project" value="UniProtKB-KW"/>
</dbReference>
<comment type="similarity">
    <text evidence="3">Belongs to the DSD1 family.</text>
</comment>
<evidence type="ECO:0000256" key="2">
    <source>
        <dbReference type="ARBA" id="ARBA00001947"/>
    </source>
</evidence>
<dbReference type="InterPro" id="IPR029066">
    <property type="entry name" value="PLP-binding_barrel"/>
</dbReference>
<name>A0AAN8G6A4_PATCE</name>
<dbReference type="GO" id="GO:0036088">
    <property type="term" value="P:D-serine catabolic process"/>
    <property type="evidence" value="ECO:0007669"/>
    <property type="project" value="TreeGrafter"/>
</dbReference>
<dbReference type="PANTHER" id="PTHR28004:SF2">
    <property type="entry name" value="D-SERINE DEHYDRATASE"/>
    <property type="match status" value="1"/>
</dbReference>
<keyword evidence="5" id="KW-0862">Zinc</keyword>
<accession>A0AAN8G6A4</accession>
<sequence length="373" mass="41289">MAETKIIDLTTPCLLVDLEIVKSNAQRMLNTATEMGVEMRPHMKTHKTLEGGVMMTGGSKNKICVSTLQEARFFSAGGFTDILYSIPITENKIKICQQTIKEVPDLKLMFDSRYGLQCIMDNPRPDGQPWSAIMEVDCGYGRTGIEWDGEEILAIAQEADKCPNIHFMGLYVHCGDSYVAESVEAIHAIGDKTAERLVEVARRLKERGVDCETVGTGSTPCCNQPSKKMANLTEFHPGCYIFNDYGLTLNGSCARSEIAIKVATRVIDYKKSKNVILVDCGFLALSLDGIQEGGYGGMCSIQDHPELKMKAMDQELGKLTAADGQQLDFDKYPIGTLLYIYPFHACHTAAMHPVYYVHSGDTVVDKWTPTRGW</sequence>
<dbReference type="InterPro" id="IPR051466">
    <property type="entry name" value="D-amino_acid_metab_enzyme"/>
</dbReference>
<comment type="caution">
    <text evidence="13">The sequence shown here is derived from an EMBL/GenBank/DDBJ whole genome shotgun (WGS) entry which is preliminary data.</text>
</comment>
<evidence type="ECO:0000256" key="4">
    <source>
        <dbReference type="ARBA" id="ARBA00022723"/>
    </source>
</evidence>
<evidence type="ECO:0000256" key="10">
    <source>
        <dbReference type="ARBA" id="ARBA00069616"/>
    </source>
</evidence>
<dbReference type="SMART" id="SM01119">
    <property type="entry name" value="D-ser_dehydrat"/>
    <property type="match status" value="1"/>
</dbReference>
<evidence type="ECO:0000256" key="8">
    <source>
        <dbReference type="ARBA" id="ARBA00051198"/>
    </source>
</evidence>
<dbReference type="Gene3D" id="2.40.37.20">
    <property type="entry name" value="D-serine dehydratase-like domain"/>
    <property type="match status" value="1"/>
</dbReference>
<dbReference type="Proteomes" id="UP001347796">
    <property type="component" value="Unassembled WGS sequence"/>
</dbReference>
<dbReference type="AlphaFoldDB" id="A0AAN8G6A4"/>
<dbReference type="Pfam" id="PF14031">
    <property type="entry name" value="D-ser_dehydrat"/>
    <property type="match status" value="1"/>
</dbReference>
<evidence type="ECO:0000256" key="6">
    <source>
        <dbReference type="ARBA" id="ARBA00022898"/>
    </source>
</evidence>
<protein>
    <recommendedName>
        <fullName evidence="10">D-serine dehydratase</fullName>
        <ecNumber evidence="9">4.3.1.18</ecNumber>
    </recommendedName>
    <alternativeName>
        <fullName evidence="11">D-serine deaminase</fullName>
    </alternativeName>
</protein>
<evidence type="ECO:0000256" key="5">
    <source>
        <dbReference type="ARBA" id="ARBA00022833"/>
    </source>
</evidence>
<comment type="cofactor">
    <cofactor evidence="2">
        <name>Zn(2+)</name>
        <dbReference type="ChEBI" id="CHEBI:29105"/>
    </cofactor>
</comment>
<dbReference type="EMBL" id="JAZGQO010000021">
    <property type="protein sequence ID" value="KAK6166153.1"/>
    <property type="molecule type" value="Genomic_DNA"/>
</dbReference>
<evidence type="ECO:0000313" key="13">
    <source>
        <dbReference type="EMBL" id="KAK6166153.1"/>
    </source>
</evidence>
<evidence type="ECO:0000256" key="3">
    <source>
        <dbReference type="ARBA" id="ARBA00005323"/>
    </source>
</evidence>
<comment type="catalytic activity">
    <reaction evidence="8">
        <text>D-serine = pyruvate + NH4(+)</text>
        <dbReference type="Rhea" id="RHEA:13977"/>
        <dbReference type="ChEBI" id="CHEBI:15361"/>
        <dbReference type="ChEBI" id="CHEBI:28938"/>
        <dbReference type="ChEBI" id="CHEBI:35247"/>
        <dbReference type="EC" id="4.3.1.18"/>
    </reaction>
    <physiologicalReaction direction="left-to-right" evidence="8">
        <dbReference type="Rhea" id="RHEA:13978"/>
    </physiologicalReaction>
</comment>
<dbReference type="GO" id="GO:0008721">
    <property type="term" value="F:D-serine ammonia-lyase activity"/>
    <property type="evidence" value="ECO:0007669"/>
    <property type="project" value="UniProtKB-EC"/>
</dbReference>
<keyword evidence="7" id="KW-0456">Lyase</keyword>
<dbReference type="PANTHER" id="PTHR28004">
    <property type="entry name" value="ZGC:162816-RELATED"/>
    <property type="match status" value="1"/>
</dbReference>
<dbReference type="InterPro" id="IPR042208">
    <property type="entry name" value="D-ser_dehydrat-like_sf"/>
</dbReference>
<reference evidence="13 14" key="1">
    <citation type="submission" date="2024-01" db="EMBL/GenBank/DDBJ databases">
        <title>The genome of the rayed Mediterranean limpet Patella caerulea (Linnaeus, 1758).</title>
        <authorList>
            <person name="Anh-Thu Weber A."/>
            <person name="Halstead-Nussloch G."/>
        </authorList>
    </citation>
    <scope>NUCLEOTIDE SEQUENCE [LARGE SCALE GENOMIC DNA]</scope>
    <source>
        <strain evidence="13">AATW-2023a</strain>
        <tissue evidence="13">Whole specimen</tissue>
    </source>
</reference>
<dbReference type="FunFam" id="3.20.20.10:FF:000016">
    <property type="entry name" value="D-serine dehydratase"/>
    <property type="match status" value="1"/>
</dbReference>
<evidence type="ECO:0000256" key="11">
    <source>
        <dbReference type="ARBA" id="ARBA00075219"/>
    </source>
</evidence>
<dbReference type="SUPFAM" id="SSF51419">
    <property type="entry name" value="PLP-binding barrel"/>
    <property type="match status" value="1"/>
</dbReference>
<keyword evidence="14" id="KW-1185">Reference proteome</keyword>
<gene>
    <name evidence="13" type="ORF">SNE40_022915</name>
</gene>
<dbReference type="Gene3D" id="3.20.20.10">
    <property type="entry name" value="Alanine racemase"/>
    <property type="match status" value="1"/>
</dbReference>
<keyword evidence="4" id="KW-0479">Metal-binding</keyword>
<dbReference type="EC" id="4.3.1.18" evidence="9"/>
<evidence type="ECO:0000313" key="14">
    <source>
        <dbReference type="Proteomes" id="UP001347796"/>
    </source>
</evidence>
<proteinExistence type="inferred from homology"/>
<feature type="domain" description="D-serine dehydratase-like" evidence="12">
    <location>
        <begin position="259"/>
        <end position="359"/>
    </location>
</feature>
<dbReference type="Pfam" id="PF01168">
    <property type="entry name" value="Ala_racemase_N"/>
    <property type="match status" value="1"/>
</dbReference>
<comment type="cofactor">
    <cofactor evidence="1">
        <name>pyridoxal 5'-phosphate</name>
        <dbReference type="ChEBI" id="CHEBI:597326"/>
    </cofactor>
</comment>
<evidence type="ECO:0000256" key="7">
    <source>
        <dbReference type="ARBA" id="ARBA00023239"/>
    </source>
</evidence>
<evidence type="ECO:0000259" key="12">
    <source>
        <dbReference type="SMART" id="SM01119"/>
    </source>
</evidence>
<organism evidence="13 14">
    <name type="scientific">Patella caerulea</name>
    <name type="common">Rayed Mediterranean limpet</name>
    <dbReference type="NCBI Taxonomy" id="87958"/>
    <lineage>
        <taxon>Eukaryota</taxon>
        <taxon>Metazoa</taxon>
        <taxon>Spiralia</taxon>
        <taxon>Lophotrochozoa</taxon>
        <taxon>Mollusca</taxon>
        <taxon>Gastropoda</taxon>
        <taxon>Patellogastropoda</taxon>
        <taxon>Patelloidea</taxon>
        <taxon>Patellidae</taxon>
        <taxon>Patella</taxon>
    </lineage>
</organism>
<evidence type="ECO:0000256" key="1">
    <source>
        <dbReference type="ARBA" id="ARBA00001933"/>
    </source>
</evidence>
<keyword evidence="6" id="KW-0663">Pyridoxal phosphate</keyword>
<dbReference type="InterPro" id="IPR026956">
    <property type="entry name" value="D-ser_dehydrat-like_dom"/>
</dbReference>
<evidence type="ECO:0000256" key="9">
    <source>
        <dbReference type="ARBA" id="ARBA00066349"/>
    </source>
</evidence>
<dbReference type="InterPro" id="IPR001608">
    <property type="entry name" value="Ala_racemase_N"/>
</dbReference>